<gene>
    <name evidence="1" type="primary">asp1</name>
    <name evidence="1" type="ORF">QFE45_00285</name>
</gene>
<protein>
    <submittedName>
        <fullName evidence="1">Accessory Sec system protein Asp1</fullName>
    </submittedName>
</protein>
<dbReference type="Proteomes" id="UP001231316">
    <property type="component" value="Chromosome"/>
</dbReference>
<name>A0AAX3X758_9LACO</name>
<proteinExistence type="predicted"/>
<dbReference type="RefSeq" id="WP_284650404.1">
    <property type="nucleotide sequence ID" value="NZ_CP123971.1"/>
</dbReference>
<dbReference type="InterPro" id="IPR022372">
    <property type="entry name" value="Accessory_SS_Asp1"/>
</dbReference>
<dbReference type="GO" id="GO:0015031">
    <property type="term" value="P:protein transport"/>
    <property type="evidence" value="ECO:0007669"/>
    <property type="project" value="InterPro"/>
</dbReference>
<evidence type="ECO:0000313" key="2">
    <source>
        <dbReference type="Proteomes" id="UP001231316"/>
    </source>
</evidence>
<dbReference type="AlphaFoldDB" id="A0AAX3X758"/>
<dbReference type="EMBL" id="CP123971">
    <property type="protein sequence ID" value="WII28625.1"/>
    <property type="molecule type" value="Genomic_DNA"/>
</dbReference>
<reference evidence="1" key="1">
    <citation type="submission" date="2023-04" db="EMBL/GenBank/DDBJ databases">
        <title>Four porcine-derived lactic acid bacteria strains analyses and their evaluation as potential probiotics based on genomics.</title>
        <authorList>
            <person name="Niu D."/>
        </authorList>
    </citation>
    <scope>NUCLEOTIDE SEQUENCE</scope>
    <source>
        <strain evidence="1">ZSA5</strain>
    </source>
</reference>
<accession>A0AAX3X758</accession>
<evidence type="ECO:0000313" key="1">
    <source>
        <dbReference type="EMBL" id="WII28625.1"/>
    </source>
</evidence>
<sequence length="536" mass="62593">MKVLFYFIPTWNQSENDWSTAFPEWYFTTNKMEFDDTVNQLMMFRQSEEKLKAVILEYAPMLRDFLQRQDLYEIDYYSIFDDLQDTHLDNIRPVNPFEFAWPKNAVFIYNPFNILVRVNNQPYAQMISGNLGQLQRINFFKDNKLSKVYIFDDRGFLSSIITYADDEFEKQEFLNLAGEWRFKLDKNGVVVINPLFKQSFKQEKYNSMKDLISEKYFEFIEDNLTEKDVVVLAGERRHNQRILDLPKSGKIIMSIFSNRLDIDQNFPSIEQLMKVDVIVADTPKNTELVQSKLAELNIQIPVLQIPPFDSRLRLGQSQRIRALKLFLLVDKTSTEELELMVDEILQLMQQDKRIELILSGYASNSKSMDKLNYLKDRILDTLRITENDVQTVGTAENQLQDEESQDAIQNIKLFKRIEFYRIDSENGLVSKLNFVRLIIDMGEDADLYLQIAGISAGIPQINSVPNPYVEHQKNGLIVSDSLELKQALEYYLVGLKHWNEALVYAAGKIVQYSSDNLVNLWKDALQLTKKGGKLRE</sequence>
<organism evidence="1 2">
    <name type="scientific">Ligilactobacillus salivarius</name>
    <dbReference type="NCBI Taxonomy" id="1624"/>
    <lineage>
        <taxon>Bacteria</taxon>
        <taxon>Bacillati</taxon>
        <taxon>Bacillota</taxon>
        <taxon>Bacilli</taxon>
        <taxon>Lactobacillales</taxon>
        <taxon>Lactobacillaceae</taxon>
        <taxon>Ligilactobacillus</taxon>
    </lineage>
</organism>
<dbReference type="NCBIfam" id="TIGR03713">
    <property type="entry name" value="acc_sec_asp1"/>
    <property type="match status" value="1"/>
</dbReference>
<dbReference type="Pfam" id="PF16993">
    <property type="entry name" value="Asp1"/>
    <property type="match status" value="1"/>
</dbReference>